<evidence type="ECO:0000256" key="2">
    <source>
        <dbReference type="ARBA" id="ARBA00008412"/>
    </source>
</evidence>
<evidence type="ECO:0000313" key="7">
    <source>
        <dbReference type="EMBL" id="OSQ46145.1"/>
    </source>
</evidence>
<evidence type="ECO:0000256" key="5">
    <source>
        <dbReference type="ARBA" id="ARBA00023136"/>
    </source>
</evidence>
<feature type="transmembrane region" description="Helical" evidence="6">
    <location>
        <begin position="174"/>
        <end position="197"/>
    </location>
</feature>
<feature type="transmembrane region" description="Helical" evidence="6">
    <location>
        <begin position="286"/>
        <end position="313"/>
    </location>
</feature>
<dbReference type="InterPro" id="IPR036259">
    <property type="entry name" value="MFS_trans_sf"/>
</dbReference>
<dbReference type="Proteomes" id="UP000193926">
    <property type="component" value="Unassembled WGS sequence"/>
</dbReference>
<feature type="transmembrane region" description="Helical" evidence="6">
    <location>
        <begin position="351"/>
        <end position="374"/>
    </location>
</feature>
<dbReference type="PIRSF" id="PIRSF016565">
    <property type="entry name" value="PucC"/>
    <property type="match status" value="1"/>
</dbReference>
<reference evidence="7 8" key="1">
    <citation type="submission" date="2014-03" db="EMBL/GenBank/DDBJ databases">
        <title>The draft genome sequence of Marivita geojedonensis KCTC 23882.</title>
        <authorList>
            <person name="Lai Q."/>
            <person name="Shao Z."/>
        </authorList>
    </citation>
    <scope>NUCLEOTIDE SEQUENCE [LARGE SCALE GENOMIC DNA]</scope>
    <source>
        <strain evidence="7 8">DPG-138</strain>
    </source>
</reference>
<dbReference type="RefSeq" id="WP_085640833.1">
    <property type="nucleotide sequence ID" value="NZ_JFKC01000024.1"/>
</dbReference>
<proteinExistence type="inferred from homology"/>
<feature type="transmembrane region" description="Helical" evidence="6">
    <location>
        <begin position="64"/>
        <end position="83"/>
    </location>
</feature>
<comment type="caution">
    <text evidence="7">The sequence shown here is derived from an EMBL/GenBank/DDBJ whole genome shotgun (WGS) entry which is preliminary data.</text>
</comment>
<dbReference type="CDD" id="cd06176">
    <property type="entry name" value="MFS_BCD_PucC-like"/>
    <property type="match status" value="1"/>
</dbReference>
<dbReference type="InterPro" id="IPR026036">
    <property type="entry name" value="PucC"/>
</dbReference>
<gene>
    <name evidence="7" type="ORF">MGEO_17605</name>
</gene>
<keyword evidence="5 6" id="KW-0472">Membrane</keyword>
<keyword evidence="8" id="KW-1185">Reference proteome</keyword>
<sequence>MIVTRSQVKSLGVSLLPFSDAASDDLPLGQLLRLALFQVSVGMAGVMLLGTLNRVMIVELSVPATLVAIMVALPVLIAPFRALLGFKSDNYRSAIGWKRIPYLWFGTLWQFGGLAVMPACLLVLGGDVTHEIPFAGEVLAALAFIMTGLGMHMTQTAGLALAADRATDETRPRVVSLLYVMYLIGMGVSAIVIGWLLRDFSGVLLISVVQGCAVATLLLNVIALWKQERVRPMSKEDREAPQPSFKDAWADLTAGGTAGRLLAVVFVGTMAFNMQDVLLEPYGGEILGLSVSSTTLLTATWALGALLGFALAARVLSKGGNTYRMASVGLLAGVAAFSIVIFAAPMNSAPLFFLGAGLIGFGGGYFAISTLTAAMTLPADGLAGRGLALGAWGAAQATAAGFSTLIGGATRDGINMVAMSGRWGDALATPTTGYSVVYHLEIALLFLTLIVLGRLISQSRSTLISNQKPTGLGLADFPT</sequence>
<name>A0A1X4NG76_9RHOB</name>
<evidence type="ECO:0000256" key="1">
    <source>
        <dbReference type="ARBA" id="ARBA00004141"/>
    </source>
</evidence>
<evidence type="ECO:0000256" key="3">
    <source>
        <dbReference type="ARBA" id="ARBA00022692"/>
    </source>
</evidence>
<dbReference type="OrthoDB" id="8558818at2"/>
<feature type="transmembrane region" description="Helical" evidence="6">
    <location>
        <begin position="252"/>
        <end position="274"/>
    </location>
</feature>
<protein>
    <submittedName>
        <fullName evidence="7">Protein pucC</fullName>
    </submittedName>
</protein>
<dbReference type="STRING" id="1123756.MGEO_17605"/>
<keyword evidence="3 6" id="KW-0812">Transmembrane</keyword>
<dbReference type="AlphaFoldDB" id="A0A1X4NG76"/>
<organism evidence="7 8">
    <name type="scientific">Marivita geojedonensis</name>
    <dbReference type="NCBI Taxonomy" id="1123756"/>
    <lineage>
        <taxon>Bacteria</taxon>
        <taxon>Pseudomonadati</taxon>
        <taxon>Pseudomonadota</taxon>
        <taxon>Alphaproteobacteria</taxon>
        <taxon>Rhodobacterales</taxon>
        <taxon>Roseobacteraceae</taxon>
        <taxon>Marivita</taxon>
    </lineage>
</organism>
<comment type="similarity">
    <text evidence="2">Belongs to the PucC family.</text>
</comment>
<evidence type="ECO:0000256" key="6">
    <source>
        <dbReference type="SAM" id="Phobius"/>
    </source>
</evidence>
<feature type="transmembrane region" description="Helical" evidence="6">
    <location>
        <begin position="203"/>
        <end position="225"/>
    </location>
</feature>
<accession>A0A1X4NG76</accession>
<evidence type="ECO:0000313" key="8">
    <source>
        <dbReference type="Proteomes" id="UP000193926"/>
    </source>
</evidence>
<dbReference type="EMBL" id="JFKC01000024">
    <property type="protein sequence ID" value="OSQ46145.1"/>
    <property type="molecule type" value="Genomic_DNA"/>
</dbReference>
<keyword evidence="4 6" id="KW-1133">Transmembrane helix</keyword>
<dbReference type="GO" id="GO:0016020">
    <property type="term" value="C:membrane"/>
    <property type="evidence" value="ECO:0007669"/>
    <property type="project" value="UniProtKB-SubCell"/>
</dbReference>
<evidence type="ECO:0000256" key="4">
    <source>
        <dbReference type="ARBA" id="ARBA00022989"/>
    </source>
</evidence>
<feature type="transmembrane region" description="Helical" evidence="6">
    <location>
        <begin position="325"/>
        <end position="345"/>
    </location>
</feature>
<dbReference type="Pfam" id="PF03209">
    <property type="entry name" value="PUCC"/>
    <property type="match status" value="1"/>
</dbReference>
<feature type="transmembrane region" description="Helical" evidence="6">
    <location>
        <begin position="138"/>
        <end position="162"/>
    </location>
</feature>
<comment type="subcellular location">
    <subcellularLocation>
        <location evidence="1">Membrane</location>
        <topology evidence="1">Multi-pass membrane protein</topology>
    </subcellularLocation>
</comment>
<feature type="transmembrane region" description="Helical" evidence="6">
    <location>
        <begin position="436"/>
        <end position="456"/>
    </location>
</feature>
<feature type="transmembrane region" description="Helical" evidence="6">
    <location>
        <begin position="31"/>
        <end position="52"/>
    </location>
</feature>
<dbReference type="InterPro" id="IPR004896">
    <property type="entry name" value="PucC-rel"/>
</dbReference>
<dbReference type="PANTHER" id="PTHR23538:SF1">
    <property type="entry name" value="44.5 KD BACTERIOCHLOROPHYLL SYNTHASE SUBUNIT"/>
    <property type="match status" value="1"/>
</dbReference>
<dbReference type="Gene3D" id="1.20.1250.20">
    <property type="entry name" value="MFS general substrate transporter like domains"/>
    <property type="match status" value="1"/>
</dbReference>
<feature type="transmembrane region" description="Helical" evidence="6">
    <location>
        <begin position="103"/>
        <end position="126"/>
    </location>
</feature>
<dbReference type="SUPFAM" id="SSF103473">
    <property type="entry name" value="MFS general substrate transporter"/>
    <property type="match status" value="1"/>
</dbReference>
<feature type="transmembrane region" description="Helical" evidence="6">
    <location>
        <begin position="386"/>
        <end position="409"/>
    </location>
</feature>
<dbReference type="PANTHER" id="PTHR23538">
    <property type="entry name" value="44.5 KD BACTERIOCHLOROPHYLL SYNTHASE SUBUNIT"/>
    <property type="match status" value="1"/>
</dbReference>